<organism evidence="1 2">
    <name type="scientific">Pseudomonas syringae pv. spinaceae</name>
    <dbReference type="NCBI Taxonomy" id="264459"/>
    <lineage>
        <taxon>Bacteria</taxon>
        <taxon>Pseudomonadati</taxon>
        <taxon>Pseudomonadota</taxon>
        <taxon>Gammaproteobacteria</taxon>
        <taxon>Pseudomonadales</taxon>
        <taxon>Pseudomonadaceae</taxon>
        <taxon>Pseudomonas</taxon>
        <taxon>Pseudomonas syringae</taxon>
    </lineage>
</organism>
<name>A0A0Q0A5M9_PSESX</name>
<dbReference type="GO" id="GO:0015074">
    <property type="term" value="P:DNA integration"/>
    <property type="evidence" value="ECO:0007669"/>
    <property type="project" value="InterPro"/>
</dbReference>
<sequence>MIAMASYVNSTHAGRILLIPVIPNAFATLYATVCPTGAVPEQLHGCQFSPELYREDEVESDEHLRNAYNFPFLFHQDGTPWVEANSYLHHLIQNQHPDDRPTDQARRIAGELLEYLIFCESHEIDWKDFSGKRPSLRPSYKYFQHLKTKSQRSSRVTNQYTGAVYNFYEYVSRYWHAIDLDRVDTVRKFMVRISTAKGSRIIERLKRSQTLATPLSPAPDIGTVRDDGEDLRPLTNLQLKSLQDSLTKHKWLVQERLIVDTALMTGGRKQTVLTLRARHLSQFTDKNLRRDNTYALKCGPGTGIDTKHNKPLTIYIPKGLASRLLVWVKSPTYLRRKKKFIEARMAESSESWNSGDVYVYLSEQGNPYYISKDDPAYPFLKTPAKGQVTSTIKRKMVKYLGNELPKDFVFHWLRATFAFQLYQYLQPLVDAGKLSPHEQISIIQVRLAHSDRETTEHYLKLFKSVNANLEAQEDWEDWIMGGEYMLQDDGIRSQIRNNTATETVQKR</sequence>
<comment type="caution">
    <text evidence="1">The sequence shown here is derived from an EMBL/GenBank/DDBJ whole genome shotgun (WGS) entry which is preliminary data.</text>
</comment>
<dbReference type="Gene3D" id="1.10.443.10">
    <property type="entry name" value="Intergrase catalytic core"/>
    <property type="match status" value="1"/>
</dbReference>
<dbReference type="EMBL" id="LJRI01001217">
    <property type="protein sequence ID" value="KPY69399.1"/>
    <property type="molecule type" value="Genomic_DNA"/>
</dbReference>
<dbReference type="GO" id="GO:0006310">
    <property type="term" value="P:DNA recombination"/>
    <property type="evidence" value="ECO:0007669"/>
    <property type="project" value="InterPro"/>
</dbReference>
<accession>A0A0Q0A5M9</accession>
<protein>
    <submittedName>
        <fullName evidence="1">Phage integrase family site specific recombinase</fullName>
    </submittedName>
</protein>
<dbReference type="InterPro" id="IPR011010">
    <property type="entry name" value="DNA_brk_join_enz"/>
</dbReference>
<dbReference type="SUPFAM" id="SSF56349">
    <property type="entry name" value="DNA breaking-rejoining enzymes"/>
    <property type="match status" value="1"/>
</dbReference>
<evidence type="ECO:0000313" key="1">
    <source>
        <dbReference type="EMBL" id="KPY69399.1"/>
    </source>
</evidence>
<dbReference type="CDD" id="cd00397">
    <property type="entry name" value="DNA_BRE_C"/>
    <property type="match status" value="1"/>
</dbReference>
<dbReference type="PATRIC" id="fig|264459.3.peg.6387"/>
<gene>
    <name evidence="1" type="ORF">ALO94_04073</name>
</gene>
<dbReference type="AlphaFoldDB" id="A0A0Q0A5M9"/>
<evidence type="ECO:0000313" key="2">
    <source>
        <dbReference type="Proteomes" id="UP000050384"/>
    </source>
</evidence>
<proteinExistence type="predicted"/>
<dbReference type="Proteomes" id="UP000050384">
    <property type="component" value="Unassembled WGS sequence"/>
</dbReference>
<reference evidence="1 2" key="1">
    <citation type="submission" date="2015-09" db="EMBL/GenBank/DDBJ databases">
        <title>Genome announcement of multiple Pseudomonas syringae strains.</title>
        <authorList>
            <person name="Thakur S."/>
            <person name="Wang P.W."/>
            <person name="Gong Y."/>
            <person name="Weir B.S."/>
            <person name="Guttman D.S."/>
        </authorList>
    </citation>
    <scope>NUCLEOTIDE SEQUENCE [LARGE SCALE GENOMIC DNA]</scope>
    <source>
        <strain evidence="1 2">ICMP16929</strain>
    </source>
</reference>
<dbReference type="GO" id="GO:0003677">
    <property type="term" value="F:DNA binding"/>
    <property type="evidence" value="ECO:0007669"/>
    <property type="project" value="InterPro"/>
</dbReference>
<dbReference type="InterPro" id="IPR013762">
    <property type="entry name" value="Integrase-like_cat_sf"/>
</dbReference>